<dbReference type="AlphaFoldDB" id="A0A9X1JXE2"/>
<evidence type="ECO:0000259" key="1">
    <source>
        <dbReference type="Pfam" id="PF04101"/>
    </source>
</evidence>
<dbReference type="PANTHER" id="PTHR21015:SF28">
    <property type="entry name" value="SLL1722 PROTEIN"/>
    <property type="match status" value="1"/>
</dbReference>
<dbReference type="Pfam" id="PF04101">
    <property type="entry name" value="Glyco_tran_28_C"/>
    <property type="match status" value="1"/>
</dbReference>
<organism evidence="2 3">
    <name type="scientific">Roseobacter insulae</name>
    <dbReference type="NCBI Taxonomy" id="2859783"/>
    <lineage>
        <taxon>Bacteria</taxon>
        <taxon>Pseudomonadati</taxon>
        <taxon>Pseudomonadota</taxon>
        <taxon>Alphaproteobacteria</taxon>
        <taxon>Rhodobacterales</taxon>
        <taxon>Roseobacteraceae</taxon>
        <taxon>Roseobacter</taxon>
    </lineage>
</organism>
<dbReference type="PANTHER" id="PTHR21015">
    <property type="entry name" value="UDP-N-ACETYLGLUCOSAMINE--N-ACETYLMURAMYL-(PENTAPEPTIDE) PYROPHOSPHORYL-UNDECAPRENOL N-ACETYLGLUCOSAMINE TRANSFERASE 1"/>
    <property type="match status" value="1"/>
</dbReference>
<protein>
    <submittedName>
        <fullName evidence="2">Glycosyltransferase</fullName>
    </submittedName>
</protein>
<gene>
    <name evidence="2" type="ORF">KX928_04955</name>
</gene>
<dbReference type="InterPro" id="IPR007235">
    <property type="entry name" value="Glyco_trans_28_C"/>
</dbReference>
<dbReference type="GO" id="GO:0016758">
    <property type="term" value="F:hexosyltransferase activity"/>
    <property type="evidence" value="ECO:0007669"/>
    <property type="project" value="InterPro"/>
</dbReference>
<evidence type="ECO:0000313" key="2">
    <source>
        <dbReference type="EMBL" id="MBW4707130.1"/>
    </source>
</evidence>
<proteinExistence type="predicted"/>
<accession>A0A9X1JXE2</accession>
<comment type="caution">
    <text evidence="2">The sequence shown here is derived from an EMBL/GenBank/DDBJ whole genome shotgun (WGS) entry which is preliminary data.</text>
</comment>
<evidence type="ECO:0000313" key="3">
    <source>
        <dbReference type="Proteomes" id="UP001138661"/>
    </source>
</evidence>
<name>A0A9X1JXE2_9RHOB</name>
<feature type="domain" description="Glycosyl transferase family 28 C-terminal" evidence="1">
    <location>
        <begin position="242"/>
        <end position="361"/>
    </location>
</feature>
<keyword evidence="3" id="KW-1185">Reference proteome</keyword>
<dbReference type="Proteomes" id="UP001138661">
    <property type="component" value="Unassembled WGS sequence"/>
</dbReference>
<sequence length="379" mass="40740">MKTMIVVTHLLGTGHLARALTLARAFTAAGHGCTVVSGGLHAPHLDATGVNLVHLPPLRSDGVNFTRLLDDSGTPTTDTYMYKRRHVLERTLVELAPDAIVTELFPFGRRILRDEFVHLLTSARRLPVRPVVCASVRDILAPPSKPAKAAATEDIIRTHYDAVLVHSDAQIMPLEASWPVSPALANELYYTGFVAPGAAGGHPKEAGKGEILVSAGGGDVGDHLFDEAVGAAAAQPSWRWRILVGGQDAAKRVARLRSRAPDNVIAETARPDFRQMLHHARASVSMCGYNTALDILQAGTAAVFVPFDAGGEVEQSLRAKALARLPGVALLPTSDLSKDTLLRALKEVMNAPERPTQTAKFDGARETVRIVETLRERRA</sequence>
<dbReference type="RefSeq" id="WP_219499600.1">
    <property type="nucleotide sequence ID" value="NZ_JAHXDN010000001.1"/>
</dbReference>
<dbReference type="EMBL" id="JAHXDN010000001">
    <property type="protein sequence ID" value="MBW4707130.1"/>
    <property type="molecule type" value="Genomic_DNA"/>
</dbReference>
<reference evidence="2" key="1">
    <citation type="submission" date="2021-07" db="EMBL/GenBank/DDBJ databases">
        <title>Roseobacter insulae sp. nov., isolated from a tidal flat.</title>
        <authorList>
            <person name="Park S."/>
            <person name="Yoon J.-H."/>
        </authorList>
    </citation>
    <scope>NUCLEOTIDE SEQUENCE</scope>
    <source>
        <strain evidence="2">YSTF-M11</strain>
    </source>
</reference>